<protein>
    <recommendedName>
        <fullName evidence="4">diacylglycerol O-acyltransferase</fullName>
        <ecNumber evidence="4">2.3.1.20</ecNumber>
    </recommendedName>
</protein>
<dbReference type="InterPro" id="IPR045034">
    <property type="entry name" value="O-acyltransferase_WSD1-like"/>
</dbReference>
<sequence>MKRLQGMDALFLHTETATQYMHTLKVAIFEPPADGSPYSFADQMEHIASTIHRVPPFRWKALPIPFNLHNPIWITDPHFDLALHVHRAALPAPAGSDQLAEFIENIASTPLNRERPLWDLWMVENYLGDKIAAVSKVHHALADGVATAELLEDFMTPEAGAEIPAPPPLAIEQPPPLWRMLGAALVDLIRDLVRIPAKVMAVRAAKAHQKERNLSPEERPPEPYSAPFTLLNRPISSHRKFNFFTVPLARVKAVSAAYGVTINDVVMNMAAQAVREYLIEHNDLPSQSLTASIPISTRGKEAEHTYGNKVGSLCVSLCTDIADPVARLQAIHAAMAASKLDFEDTAGGRAADVVGLLPPVLVRAIGSYSRRLSMQGKSPSYNLIVSNVPGPRGELFDDYLAMSEFYSIGPILEGIGLNITAWSFRDNLSFSILSCVRAVPDPGVIRTGLIRALDDMENAQNNSQGDHGERAAT</sequence>
<comment type="similarity">
    <text evidence="3">Belongs to the long-chain O-acyltransferase family.</text>
</comment>
<evidence type="ECO:0000313" key="14">
    <source>
        <dbReference type="Proteomes" id="UP001143362"/>
    </source>
</evidence>
<keyword evidence="5" id="KW-0444">Lipid biosynthesis</keyword>
<evidence type="ECO:0000313" key="13">
    <source>
        <dbReference type="EMBL" id="MCX2982017.1"/>
    </source>
</evidence>
<keyword evidence="8" id="KW-0443">Lipid metabolism</keyword>
<dbReference type="InterPro" id="IPR023213">
    <property type="entry name" value="CAT-like_dom_sf"/>
</dbReference>
<evidence type="ECO:0000259" key="12">
    <source>
        <dbReference type="Pfam" id="PF06974"/>
    </source>
</evidence>
<feature type="domain" description="O-acyltransferase WSD1 C-terminal" evidence="12">
    <location>
        <begin position="307"/>
        <end position="456"/>
    </location>
</feature>
<dbReference type="PANTHER" id="PTHR31650">
    <property type="entry name" value="O-ACYLTRANSFERASE (WSD1-LIKE) FAMILY PROTEIN"/>
    <property type="match status" value="1"/>
</dbReference>
<dbReference type="Proteomes" id="UP001143362">
    <property type="component" value="Unassembled WGS sequence"/>
</dbReference>
<evidence type="ECO:0000256" key="5">
    <source>
        <dbReference type="ARBA" id="ARBA00022516"/>
    </source>
</evidence>
<evidence type="ECO:0000256" key="1">
    <source>
        <dbReference type="ARBA" id="ARBA00004771"/>
    </source>
</evidence>
<dbReference type="NCBIfam" id="TIGR02946">
    <property type="entry name" value="acyl_WS_DGAT"/>
    <property type="match status" value="1"/>
</dbReference>
<evidence type="ECO:0000256" key="4">
    <source>
        <dbReference type="ARBA" id="ARBA00013244"/>
    </source>
</evidence>
<dbReference type="PANTHER" id="PTHR31650:SF1">
    <property type="entry name" value="WAX ESTER SYNTHASE_DIACYLGLYCEROL ACYLTRANSFERASE 4-RELATED"/>
    <property type="match status" value="1"/>
</dbReference>
<evidence type="ECO:0000256" key="3">
    <source>
        <dbReference type="ARBA" id="ARBA00009587"/>
    </source>
</evidence>
<dbReference type="Pfam" id="PF06974">
    <property type="entry name" value="WS_DGAT_C"/>
    <property type="match status" value="1"/>
</dbReference>
<reference evidence="13" key="1">
    <citation type="submission" date="2019-02" db="EMBL/GenBank/DDBJ databases">
        <authorList>
            <person name="Li S.-H."/>
        </authorList>
    </citation>
    <scope>NUCLEOTIDE SEQUENCE</scope>
    <source>
        <strain evidence="13">IMCC14734</strain>
    </source>
</reference>
<evidence type="ECO:0000256" key="9">
    <source>
        <dbReference type="ARBA" id="ARBA00023315"/>
    </source>
</evidence>
<comment type="pathway">
    <text evidence="1">Glycerolipid metabolism; triacylglycerol biosynthesis.</text>
</comment>
<evidence type="ECO:0000256" key="2">
    <source>
        <dbReference type="ARBA" id="ARBA00005189"/>
    </source>
</evidence>
<dbReference type="InterPro" id="IPR009721">
    <property type="entry name" value="O-acyltransferase_WSD1_C"/>
</dbReference>
<evidence type="ECO:0000256" key="7">
    <source>
        <dbReference type="ARBA" id="ARBA00022798"/>
    </source>
</evidence>
<evidence type="ECO:0000256" key="6">
    <source>
        <dbReference type="ARBA" id="ARBA00022679"/>
    </source>
</evidence>
<keyword evidence="9" id="KW-0012">Acyltransferase</keyword>
<evidence type="ECO:0000259" key="11">
    <source>
        <dbReference type="Pfam" id="PF03007"/>
    </source>
</evidence>
<dbReference type="Gene3D" id="3.30.559.10">
    <property type="entry name" value="Chloramphenicol acetyltransferase-like domain"/>
    <property type="match status" value="1"/>
</dbReference>
<keyword evidence="7" id="KW-0319">Glycerol metabolism</keyword>
<keyword evidence="6" id="KW-0808">Transferase</keyword>
<dbReference type="InterPro" id="IPR004255">
    <property type="entry name" value="O-acyltransferase_WSD1_N"/>
</dbReference>
<comment type="pathway">
    <text evidence="2">Lipid metabolism.</text>
</comment>
<comment type="catalytic activity">
    <reaction evidence="10">
        <text>an acyl-CoA + a 1,2-diacyl-sn-glycerol = a triacyl-sn-glycerol + CoA</text>
        <dbReference type="Rhea" id="RHEA:10868"/>
        <dbReference type="ChEBI" id="CHEBI:17815"/>
        <dbReference type="ChEBI" id="CHEBI:57287"/>
        <dbReference type="ChEBI" id="CHEBI:58342"/>
        <dbReference type="ChEBI" id="CHEBI:64615"/>
        <dbReference type="EC" id="2.3.1.20"/>
    </reaction>
</comment>
<keyword evidence="14" id="KW-1185">Reference proteome</keyword>
<dbReference type="EMBL" id="SHNN01000002">
    <property type="protein sequence ID" value="MCX2982017.1"/>
    <property type="molecule type" value="Genomic_DNA"/>
</dbReference>
<organism evidence="13 14">
    <name type="scientific">Candidatus Litorirhabdus singularis</name>
    <dbReference type="NCBI Taxonomy" id="2518993"/>
    <lineage>
        <taxon>Bacteria</taxon>
        <taxon>Pseudomonadati</taxon>
        <taxon>Pseudomonadota</taxon>
        <taxon>Gammaproteobacteria</taxon>
        <taxon>Cellvibrionales</taxon>
        <taxon>Halieaceae</taxon>
        <taxon>Candidatus Litorirhabdus</taxon>
    </lineage>
</organism>
<name>A0ABT3TI62_9GAMM</name>
<dbReference type="RefSeq" id="WP_279246011.1">
    <property type="nucleotide sequence ID" value="NZ_SHNN01000002.1"/>
</dbReference>
<dbReference type="EC" id="2.3.1.20" evidence="4"/>
<proteinExistence type="inferred from homology"/>
<accession>A0ABT3TI62</accession>
<dbReference type="SUPFAM" id="SSF52777">
    <property type="entry name" value="CoA-dependent acyltransferases"/>
    <property type="match status" value="1"/>
</dbReference>
<feature type="domain" description="O-acyltransferase WSD1-like N-terminal" evidence="11">
    <location>
        <begin position="4"/>
        <end position="266"/>
    </location>
</feature>
<evidence type="ECO:0000256" key="10">
    <source>
        <dbReference type="ARBA" id="ARBA00048109"/>
    </source>
</evidence>
<evidence type="ECO:0000256" key="8">
    <source>
        <dbReference type="ARBA" id="ARBA00023098"/>
    </source>
</evidence>
<dbReference type="Pfam" id="PF03007">
    <property type="entry name" value="WS_DGAT_cat"/>
    <property type="match status" value="1"/>
</dbReference>
<comment type="caution">
    <text evidence="13">The sequence shown here is derived from an EMBL/GenBank/DDBJ whole genome shotgun (WGS) entry which is preliminary data.</text>
</comment>
<dbReference type="InterPro" id="IPR014292">
    <property type="entry name" value="Acyl_transf_WS/DGAT"/>
</dbReference>
<gene>
    <name evidence="13" type="ORF">EYC98_14230</name>
</gene>